<reference evidence="3 5" key="3">
    <citation type="submission" date="2021-01" db="EMBL/GenBank/DDBJ databases">
        <title>Sequencing the genomes of 1000 actinobacteria strains.</title>
        <authorList>
            <person name="Klenk H.-P."/>
        </authorList>
    </citation>
    <scope>NUCLEOTIDE SEQUENCE [LARGE SCALE GENOMIC DNA]</scope>
    <source>
        <strain evidence="3 5">DSM 20542</strain>
    </source>
</reference>
<accession>A0A8H9KX31</accession>
<dbReference type="EMBL" id="BMOI01000001">
    <property type="protein sequence ID" value="GGK89582.1"/>
    <property type="molecule type" value="Genomic_DNA"/>
</dbReference>
<organism evidence="2 4">
    <name type="scientific">Curtobacterium luteum</name>
    <dbReference type="NCBI Taxonomy" id="33881"/>
    <lineage>
        <taxon>Bacteria</taxon>
        <taxon>Bacillati</taxon>
        <taxon>Actinomycetota</taxon>
        <taxon>Actinomycetes</taxon>
        <taxon>Micrococcales</taxon>
        <taxon>Microbacteriaceae</taxon>
        <taxon>Curtobacterium</taxon>
    </lineage>
</organism>
<feature type="transmembrane region" description="Helical" evidence="1">
    <location>
        <begin position="20"/>
        <end position="44"/>
    </location>
</feature>
<dbReference type="RefSeq" id="WP_175329295.1">
    <property type="nucleotide sequence ID" value="NZ_BMOI01000001.1"/>
</dbReference>
<keyword evidence="1" id="KW-1133">Transmembrane helix</keyword>
<name>A0A8H9KX31_9MICO</name>
<dbReference type="Proteomes" id="UP000746584">
    <property type="component" value="Unassembled WGS sequence"/>
</dbReference>
<keyword evidence="1" id="KW-0812">Transmembrane</keyword>
<sequence>MPISGKTGQRLVSEVVEMTLWIVLAVAGIAVLGMVSTAAALVAVAAEADREGLLDAD</sequence>
<dbReference type="AlphaFoldDB" id="A0A8H9KX31"/>
<dbReference type="EMBL" id="JAFBCG010000001">
    <property type="protein sequence ID" value="MBM7801552.1"/>
    <property type="molecule type" value="Genomic_DNA"/>
</dbReference>
<proteinExistence type="predicted"/>
<dbReference type="Proteomes" id="UP000648535">
    <property type="component" value="Unassembled WGS sequence"/>
</dbReference>
<gene>
    <name evidence="2" type="ORF">GCM10009769_04520</name>
    <name evidence="3" type="ORF">JOE58_000803</name>
</gene>
<reference evidence="2" key="1">
    <citation type="journal article" date="2014" name="Int. J. Syst. Evol. Microbiol.">
        <title>Complete genome sequence of Corynebacterium casei LMG S-19264T (=DSM 44701T), isolated from a smear-ripened cheese.</title>
        <authorList>
            <consortium name="US DOE Joint Genome Institute (JGI-PGF)"/>
            <person name="Walter F."/>
            <person name="Albersmeier A."/>
            <person name="Kalinowski J."/>
            <person name="Ruckert C."/>
        </authorList>
    </citation>
    <scope>NUCLEOTIDE SEQUENCE</scope>
    <source>
        <strain evidence="2">JCM 1480</strain>
    </source>
</reference>
<evidence type="ECO:0000313" key="5">
    <source>
        <dbReference type="Proteomes" id="UP000746584"/>
    </source>
</evidence>
<evidence type="ECO:0000313" key="2">
    <source>
        <dbReference type="EMBL" id="GGK89582.1"/>
    </source>
</evidence>
<evidence type="ECO:0000313" key="4">
    <source>
        <dbReference type="Proteomes" id="UP000648535"/>
    </source>
</evidence>
<reference evidence="2" key="2">
    <citation type="submission" date="2020-09" db="EMBL/GenBank/DDBJ databases">
        <authorList>
            <person name="Sun Q."/>
            <person name="Ohkuma M."/>
        </authorList>
    </citation>
    <scope>NUCLEOTIDE SEQUENCE</scope>
    <source>
        <strain evidence="2">JCM 1480</strain>
    </source>
</reference>
<comment type="caution">
    <text evidence="2">The sequence shown here is derived from an EMBL/GenBank/DDBJ whole genome shotgun (WGS) entry which is preliminary data.</text>
</comment>
<keyword evidence="5" id="KW-1185">Reference proteome</keyword>
<evidence type="ECO:0000256" key="1">
    <source>
        <dbReference type="SAM" id="Phobius"/>
    </source>
</evidence>
<protein>
    <submittedName>
        <fullName evidence="3">Membrane protein YesL</fullName>
    </submittedName>
</protein>
<evidence type="ECO:0000313" key="3">
    <source>
        <dbReference type="EMBL" id="MBM7801552.1"/>
    </source>
</evidence>
<keyword evidence="1" id="KW-0472">Membrane</keyword>